<feature type="compositionally biased region" description="Basic and acidic residues" evidence="3">
    <location>
        <begin position="72"/>
        <end position="81"/>
    </location>
</feature>
<dbReference type="InterPro" id="IPR006569">
    <property type="entry name" value="CID_dom"/>
</dbReference>
<dbReference type="CDD" id="cd21370">
    <property type="entry name" value="cwf21_SR140"/>
    <property type="match status" value="1"/>
</dbReference>
<feature type="compositionally biased region" description="Pro residues" evidence="3">
    <location>
        <begin position="329"/>
        <end position="338"/>
    </location>
</feature>
<evidence type="ECO:0000259" key="6">
    <source>
        <dbReference type="PROSITE" id="PS51391"/>
    </source>
</evidence>
<dbReference type="EMBL" id="CAJPEV010000148">
    <property type="protein sequence ID" value="CAG0881397.1"/>
    <property type="molecule type" value="Genomic_DNA"/>
</dbReference>
<feature type="compositionally biased region" description="Basic residues" evidence="3">
    <location>
        <begin position="867"/>
        <end position="907"/>
    </location>
</feature>
<feature type="region of interest" description="Disordered" evidence="3">
    <location>
        <begin position="835"/>
        <end position="907"/>
    </location>
</feature>
<feature type="region of interest" description="Disordered" evidence="3">
    <location>
        <begin position="328"/>
        <end position="354"/>
    </location>
</feature>
<feature type="compositionally biased region" description="Acidic residues" evidence="3">
    <location>
        <begin position="341"/>
        <end position="351"/>
    </location>
</feature>
<dbReference type="GO" id="GO:0005634">
    <property type="term" value="C:nucleus"/>
    <property type="evidence" value="ECO:0007669"/>
    <property type="project" value="TreeGrafter"/>
</dbReference>
<dbReference type="Pfam" id="PF00076">
    <property type="entry name" value="RRM_1"/>
    <property type="match status" value="1"/>
</dbReference>
<dbReference type="EMBL" id="LR899665">
    <property type="protein sequence ID" value="CAD7241559.1"/>
    <property type="molecule type" value="Genomic_DNA"/>
</dbReference>
<dbReference type="InterPro" id="IPR035979">
    <property type="entry name" value="RBD_domain_sf"/>
</dbReference>
<evidence type="ECO:0000256" key="1">
    <source>
        <dbReference type="ARBA" id="ARBA00022884"/>
    </source>
</evidence>
<organism evidence="7">
    <name type="scientific">Darwinula stevensoni</name>
    <dbReference type="NCBI Taxonomy" id="69355"/>
    <lineage>
        <taxon>Eukaryota</taxon>
        <taxon>Metazoa</taxon>
        <taxon>Ecdysozoa</taxon>
        <taxon>Arthropoda</taxon>
        <taxon>Crustacea</taxon>
        <taxon>Oligostraca</taxon>
        <taxon>Ostracoda</taxon>
        <taxon>Podocopa</taxon>
        <taxon>Podocopida</taxon>
        <taxon>Darwinulocopina</taxon>
        <taxon>Darwinuloidea</taxon>
        <taxon>Darwinulidae</taxon>
        <taxon>Darwinula</taxon>
    </lineage>
</organism>
<evidence type="ECO:0000256" key="3">
    <source>
        <dbReference type="SAM" id="MobiDB-lite"/>
    </source>
</evidence>
<dbReference type="SUPFAM" id="SSF109905">
    <property type="entry name" value="Surp module (SWAP domain)"/>
    <property type="match status" value="1"/>
</dbReference>
<dbReference type="SMART" id="SM00648">
    <property type="entry name" value="SWAP"/>
    <property type="match status" value="1"/>
</dbReference>
<dbReference type="GO" id="GO:0006396">
    <property type="term" value="P:RNA processing"/>
    <property type="evidence" value="ECO:0007669"/>
    <property type="project" value="InterPro"/>
</dbReference>
<dbReference type="Proteomes" id="UP000677054">
    <property type="component" value="Unassembled WGS sequence"/>
</dbReference>
<feature type="compositionally biased region" description="Low complexity" evidence="3">
    <location>
        <begin position="154"/>
        <end position="169"/>
    </location>
</feature>
<dbReference type="SMART" id="SM00582">
    <property type="entry name" value="RPR"/>
    <property type="match status" value="1"/>
</dbReference>
<dbReference type="Pfam" id="PF04818">
    <property type="entry name" value="CID"/>
    <property type="match status" value="1"/>
</dbReference>
<reference evidence="7" key="1">
    <citation type="submission" date="2020-11" db="EMBL/GenBank/DDBJ databases">
        <authorList>
            <person name="Tran Van P."/>
        </authorList>
    </citation>
    <scope>NUCLEOTIDE SEQUENCE</scope>
</reference>
<evidence type="ECO:0008006" key="9">
    <source>
        <dbReference type="Google" id="ProtNLM"/>
    </source>
</evidence>
<dbReference type="SUPFAM" id="SSF54928">
    <property type="entry name" value="RNA-binding domain, RBD"/>
    <property type="match status" value="1"/>
</dbReference>
<proteinExistence type="predicted"/>
<dbReference type="FunFam" id="3.30.70.330:FF:000177">
    <property type="entry name" value="U2 snRNP-associated SURP motif-containing protein-like isoform X2"/>
    <property type="match status" value="1"/>
</dbReference>
<dbReference type="Gene3D" id="1.25.40.90">
    <property type="match status" value="1"/>
</dbReference>
<dbReference type="Pfam" id="PF01805">
    <property type="entry name" value="Surp"/>
    <property type="match status" value="1"/>
</dbReference>
<keyword evidence="1 2" id="KW-0694">RNA-binding</keyword>
<dbReference type="PANTHER" id="PTHR23140">
    <property type="entry name" value="RNA PROCESSING PROTEIN LD23810P"/>
    <property type="match status" value="1"/>
</dbReference>
<dbReference type="SMART" id="SM00360">
    <property type="entry name" value="RRM"/>
    <property type="match status" value="1"/>
</dbReference>
<evidence type="ECO:0000259" key="4">
    <source>
        <dbReference type="PROSITE" id="PS50102"/>
    </source>
</evidence>
<dbReference type="InterPro" id="IPR000061">
    <property type="entry name" value="Surp"/>
</dbReference>
<keyword evidence="8" id="KW-1185">Reference proteome</keyword>
<dbReference type="SUPFAM" id="SSF48464">
    <property type="entry name" value="ENTH/VHS domain"/>
    <property type="match status" value="1"/>
</dbReference>
<accession>A0A7R8ZYX2</accession>
<feature type="domain" description="CID" evidence="6">
    <location>
        <begin position="505"/>
        <end position="650"/>
    </location>
</feature>
<dbReference type="Gene3D" id="1.10.10.790">
    <property type="entry name" value="Surp module"/>
    <property type="match status" value="1"/>
</dbReference>
<dbReference type="InterPro" id="IPR012677">
    <property type="entry name" value="Nucleotide-bd_a/b_plait_sf"/>
</dbReference>
<evidence type="ECO:0000313" key="7">
    <source>
        <dbReference type="EMBL" id="CAD7241559.1"/>
    </source>
</evidence>
<dbReference type="InterPro" id="IPR035009">
    <property type="entry name" value="SR140_RRM"/>
</dbReference>
<dbReference type="InterPro" id="IPR047488">
    <property type="entry name" value="SR140_cwf21"/>
</dbReference>
<gene>
    <name evidence="7" type="ORF">DSTB1V02_LOCUS1547</name>
</gene>
<evidence type="ECO:0000256" key="2">
    <source>
        <dbReference type="PROSITE-ProRule" id="PRU00176"/>
    </source>
</evidence>
<dbReference type="Pfam" id="PF08312">
    <property type="entry name" value="cwf21"/>
    <property type="match status" value="1"/>
</dbReference>
<dbReference type="InterPro" id="IPR051485">
    <property type="entry name" value="SR-CTD_assoc_factor"/>
</dbReference>
<feature type="region of interest" description="Disordered" evidence="3">
    <location>
        <begin position="749"/>
        <end position="791"/>
    </location>
</feature>
<dbReference type="InterPro" id="IPR013170">
    <property type="entry name" value="mRNA_splic_Cwf21_dom"/>
</dbReference>
<dbReference type="PROSITE" id="PS50102">
    <property type="entry name" value="RRM"/>
    <property type="match status" value="1"/>
</dbReference>
<dbReference type="InterPro" id="IPR000504">
    <property type="entry name" value="RRM_dom"/>
</dbReference>
<dbReference type="CDD" id="cd12223">
    <property type="entry name" value="RRM_SR140"/>
    <property type="match status" value="1"/>
</dbReference>
<name>A0A7R8ZYX2_9CRUS</name>
<dbReference type="Gene3D" id="6.10.140.420">
    <property type="match status" value="1"/>
</dbReference>
<dbReference type="PROSITE" id="PS50128">
    <property type="entry name" value="SURP"/>
    <property type="match status" value="1"/>
</dbReference>
<feature type="compositionally biased region" description="Basic and acidic residues" evidence="3">
    <location>
        <begin position="835"/>
        <end position="850"/>
    </location>
</feature>
<feature type="domain" description="RRM" evidence="4">
    <location>
        <begin position="208"/>
        <end position="289"/>
    </location>
</feature>
<feature type="region of interest" description="Disordered" evidence="3">
    <location>
        <begin position="703"/>
        <end position="723"/>
    </location>
</feature>
<dbReference type="PANTHER" id="PTHR23140:SF0">
    <property type="entry name" value="U2 SNRNP-ASSOCIATED SURP MOTIF-CONTAINING PROTEIN"/>
    <property type="match status" value="1"/>
</dbReference>
<dbReference type="OrthoDB" id="377209at2759"/>
<evidence type="ECO:0000313" key="8">
    <source>
        <dbReference type="Proteomes" id="UP000677054"/>
    </source>
</evidence>
<feature type="domain" description="SURP motif" evidence="5">
    <location>
        <begin position="389"/>
        <end position="432"/>
    </location>
</feature>
<dbReference type="InterPro" id="IPR008942">
    <property type="entry name" value="ENTH_VHS"/>
</dbReference>
<protein>
    <recommendedName>
        <fullName evidence="9">U2 snRNP-associated SURP motif-containing protein</fullName>
    </recommendedName>
</protein>
<evidence type="ECO:0000259" key="5">
    <source>
        <dbReference type="PROSITE" id="PS50128"/>
    </source>
</evidence>
<feature type="compositionally biased region" description="Basic and acidic residues" evidence="3">
    <location>
        <begin position="93"/>
        <end position="117"/>
    </location>
</feature>
<dbReference type="GO" id="GO:0003723">
    <property type="term" value="F:RNA binding"/>
    <property type="evidence" value="ECO:0007669"/>
    <property type="project" value="UniProtKB-UniRule"/>
</dbReference>
<feature type="compositionally biased region" description="Basic and acidic residues" evidence="3">
    <location>
        <begin position="780"/>
        <end position="791"/>
    </location>
</feature>
<dbReference type="InterPro" id="IPR035967">
    <property type="entry name" value="SWAP/Surp_sf"/>
</dbReference>
<dbReference type="AlphaFoldDB" id="A0A7R8ZYX2"/>
<dbReference type="Gene3D" id="3.30.70.330">
    <property type="match status" value="1"/>
</dbReference>
<feature type="region of interest" description="Disordered" evidence="3">
    <location>
        <begin position="802"/>
        <end position="821"/>
    </location>
</feature>
<sequence>MASKSIPESKLKAFSIGVKRTLSKKELEELRKKQDEEAAAQVFEEFVATFQDGPSKSSKVWVKAGTFNAGTRAEDTKEKGKLYKPTSKLPDAPPKRQERLFADSSDKFKTDRLGKKREPGKRKTNLELFKEELKIIQEERQERHRLKKHIPGASGSLSVSSQPSSNSNSDPGTPEAKPSVGSLGMSIALDDPKIGSVGSYDLGDPSTTNLYLGNLHTKISEKELMELFGKYGPLASVKIMWPRTDEEKQRGKMCGFVAFMTRRDAERALKALNGKEVMGFEMKLGWGKGIPIPPHPIYIPPVMLELTMPPPPSGLPFNAQPAKQDLHKLPPPGTPYPTDPEGLEEFTEENGEEKKSPVAKELLYLQSLFLLLLKHDYLNPEAARSLLALIHRMVEFVVREGPMFEAMIMNKELGNPMFRFLFDNQSPAHVYYRWKLFSILQGDSTNRWRTEDFRMFQDGSVWRPPPINPFANGMPDELVSSDEDEEKSLEEKNEKISVLSKKGSLSNAQRDRLEDMLRGLTPERIPIGEAMVFCVEHADAAEEICDCITESLSIMETPLPKKIARLYLVSDILHNCTVKVANASFFRKGFEGRLEEIFSQLRDKYKSVESRLKAEAFKAKVLQVFRAWEGWALYPVDILIKLQNLFLGIAGTETVQIHELDGAPLEAEDNDDLDGVPLDGLALLKAAAAAKVKTFTDDIDGVPLNDEEERKEPIKYAPSKWETVDPEDVAAQAMTTSKWDLLEQEELKKKQENEDIDGVPMDATSRTHDEDSSSQYDSPAQRDREGGEERRARLREIELKVIQYQDELESGQRSLKERSIAEQVEQYRQKLLRKMEKELASSSEREEGSRSRRSRGSEYSPDDTGRRSKHRSKSRSRSPGTRKRSHHRSRSRSPSRSPKRKHKKKRY</sequence>
<feature type="region of interest" description="Disordered" evidence="3">
    <location>
        <begin position="149"/>
        <end position="184"/>
    </location>
</feature>
<dbReference type="PROSITE" id="PS51391">
    <property type="entry name" value="CID"/>
    <property type="match status" value="1"/>
</dbReference>
<feature type="region of interest" description="Disordered" evidence="3">
    <location>
        <begin position="69"/>
        <end position="124"/>
    </location>
</feature>
<dbReference type="SMART" id="SM01115">
    <property type="entry name" value="cwf21"/>
    <property type="match status" value="1"/>
</dbReference>